<reference evidence="18" key="1">
    <citation type="journal article" date="2020" name="Stud. Mycol.">
        <title>101 Dothideomycetes genomes: a test case for predicting lifestyles and emergence of pathogens.</title>
        <authorList>
            <person name="Haridas S."/>
            <person name="Albert R."/>
            <person name="Binder M."/>
            <person name="Bloem J."/>
            <person name="Labutti K."/>
            <person name="Salamov A."/>
            <person name="Andreopoulos B."/>
            <person name="Baker S."/>
            <person name="Barry K."/>
            <person name="Bills G."/>
            <person name="Bluhm B."/>
            <person name="Cannon C."/>
            <person name="Castanera R."/>
            <person name="Culley D."/>
            <person name="Daum C."/>
            <person name="Ezra D."/>
            <person name="Gonzalez J."/>
            <person name="Henrissat B."/>
            <person name="Kuo A."/>
            <person name="Liang C."/>
            <person name="Lipzen A."/>
            <person name="Lutzoni F."/>
            <person name="Magnuson J."/>
            <person name="Mondo S."/>
            <person name="Nolan M."/>
            <person name="Ohm R."/>
            <person name="Pangilinan J."/>
            <person name="Park H.-J."/>
            <person name="Ramirez L."/>
            <person name="Alfaro M."/>
            <person name="Sun H."/>
            <person name="Tritt A."/>
            <person name="Yoshinaga Y."/>
            <person name="Zwiers L.-H."/>
            <person name="Turgeon B."/>
            <person name="Goodwin S."/>
            <person name="Spatafora J."/>
            <person name="Crous P."/>
            <person name="Grigoriev I."/>
        </authorList>
    </citation>
    <scope>NUCLEOTIDE SEQUENCE</scope>
    <source>
        <strain evidence="18">CBS 113979</strain>
    </source>
</reference>
<dbReference type="PRINTS" id="PR00097">
    <property type="entry name" value="ANTSNTHASEII"/>
</dbReference>
<dbReference type="InterPro" id="IPR004739">
    <property type="entry name" value="GMP_synth_GATase"/>
</dbReference>
<evidence type="ECO:0000256" key="9">
    <source>
        <dbReference type="ARBA" id="ARBA00022755"/>
    </source>
</evidence>
<organism evidence="18 19">
    <name type="scientific">Aulographum hederae CBS 113979</name>
    <dbReference type="NCBI Taxonomy" id="1176131"/>
    <lineage>
        <taxon>Eukaryota</taxon>
        <taxon>Fungi</taxon>
        <taxon>Dikarya</taxon>
        <taxon>Ascomycota</taxon>
        <taxon>Pezizomycotina</taxon>
        <taxon>Dothideomycetes</taxon>
        <taxon>Pleosporomycetidae</taxon>
        <taxon>Aulographales</taxon>
        <taxon>Aulographaceae</taxon>
    </lineage>
</organism>
<comment type="subcellular location">
    <subcellularLocation>
        <location evidence="1">Cytoplasm</location>
        <location evidence="1">Cytosol</location>
    </subcellularLocation>
</comment>
<evidence type="ECO:0000256" key="4">
    <source>
        <dbReference type="ARBA" id="ARBA00012746"/>
    </source>
</evidence>
<evidence type="ECO:0000256" key="12">
    <source>
        <dbReference type="ARBA" id="ARBA00030464"/>
    </source>
</evidence>
<evidence type="ECO:0000256" key="1">
    <source>
        <dbReference type="ARBA" id="ARBA00004514"/>
    </source>
</evidence>
<evidence type="ECO:0000256" key="5">
    <source>
        <dbReference type="ARBA" id="ARBA00021562"/>
    </source>
</evidence>
<dbReference type="AlphaFoldDB" id="A0A6G1GNS7"/>
<protein>
    <recommendedName>
        <fullName evidence="5">GMP synthase [glutamine-hydrolyzing]</fullName>
        <ecNumber evidence="4">6.3.5.2</ecNumber>
    </recommendedName>
    <alternativeName>
        <fullName evidence="12">GMP synthetase</fullName>
    </alternativeName>
    <alternativeName>
        <fullName evidence="13">Glutamine amidotransferase</fullName>
    </alternativeName>
</protein>
<evidence type="ECO:0000256" key="10">
    <source>
        <dbReference type="ARBA" id="ARBA00022840"/>
    </source>
</evidence>
<comment type="catalytic activity">
    <reaction evidence="15">
        <text>XMP + L-glutamine + ATP + H2O = GMP + L-glutamate + AMP + diphosphate + 2 H(+)</text>
        <dbReference type="Rhea" id="RHEA:11680"/>
        <dbReference type="ChEBI" id="CHEBI:15377"/>
        <dbReference type="ChEBI" id="CHEBI:15378"/>
        <dbReference type="ChEBI" id="CHEBI:29985"/>
        <dbReference type="ChEBI" id="CHEBI:30616"/>
        <dbReference type="ChEBI" id="CHEBI:33019"/>
        <dbReference type="ChEBI" id="CHEBI:57464"/>
        <dbReference type="ChEBI" id="CHEBI:58115"/>
        <dbReference type="ChEBI" id="CHEBI:58359"/>
        <dbReference type="ChEBI" id="CHEBI:456215"/>
        <dbReference type="EC" id="6.3.5.2"/>
    </reaction>
</comment>
<dbReference type="InterPro" id="IPR025777">
    <property type="entry name" value="GMPS_ATP_PPase_dom"/>
</dbReference>
<dbReference type="PANTHER" id="PTHR11922">
    <property type="entry name" value="GMP SYNTHASE-RELATED"/>
    <property type="match status" value="1"/>
</dbReference>
<evidence type="ECO:0000256" key="3">
    <source>
        <dbReference type="ARBA" id="ARBA00011738"/>
    </source>
</evidence>
<dbReference type="SUPFAM" id="SSF52402">
    <property type="entry name" value="Adenine nucleotide alpha hydrolases-like"/>
    <property type="match status" value="1"/>
</dbReference>
<dbReference type="InterPro" id="IPR029062">
    <property type="entry name" value="Class_I_gatase-like"/>
</dbReference>
<dbReference type="Gene3D" id="3.30.300.10">
    <property type="match status" value="1"/>
</dbReference>
<evidence type="ECO:0000256" key="6">
    <source>
        <dbReference type="ARBA" id="ARBA00022598"/>
    </source>
</evidence>
<evidence type="ECO:0000256" key="11">
    <source>
        <dbReference type="ARBA" id="ARBA00022962"/>
    </source>
</evidence>
<dbReference type="InterPro" id="IPR022955">
    <property type="entry name" value="GMP_synthase"/>
</dbReference>
<dbReference type="Pfam" id="PF00958">
    <property type="entry name" value="GMP_synt_C"/>
    <property type="match status" value="1"/>
</dbReference>
<dbReference type="CDD" id="cd01997">
    <property type="entry name" value="GMP_synthase_C"/>
    <property type="match status" value="1"/>
</dbReference>
<keyword evidence="7 16" id="KW-0547">Nucleotide-binding</keyword>
<dbReference type="SUPFAM" id="SSF54810">
    <property type="entry name" value="GMP synthetase C-terminal dimerisation domain"/>
    <property type="match status" value="1"/>
</dbReference>
<sequence>MGNPEPAADGALLPHQKFDTVLTLDFGSQYTHLITRRLRELNVYSEMLPCTQKIAELDFKPKGIILSGGPHSVYDAGSPHVDPAIFDLGVPILGVCYGMQELAYRASPDNVIAGERREYGHSILTAKPVNGKVDKLFEGLEDSMRVWMSHGDKLVKLPEGFHTVATSENSEYAAITHGEKPIYGLQFHPEVTHTQHGTHLLKNFAVGICGCQQNWTMSAFLDQEITRIRTLVGDKGQVLGAVSGGVDSTVAAKLMKEAIGDRFWAVLVNNGVMRLNESEQVEKDLKEHLGIHLTVVDASKLFLSGLEGITDPEKKRKFIGGTFIDIFEQEAKKIEDAAAGSDLPGKIEFFLQGTLYPDVIESLSYKGPSATIKTHHNVGGLPERMSKGQGLKLIEPLRNLYKDEVRALGRELGIAEELVMRHPFPGPGIAVRILGEVTQERVNIARQADHIFISEIRKAGLYDKISQSYAAVDPSRAVGVMGDKRVYGYIIILRAVTTTDFMTAEAFEFPWAFLQKVMNRIVNEVDGVCRVTYDVTSKPPGTIELE</sequence>
<dbReference type="GO" id="GO:0003921">
    <property type="term" value="F:GMP synthase activity"/>
    <property type="evidence" value="ECO:0007669"/>
    <property type="project" value="InterPro"/>
</dbReference>
<evidence type="ECO:0000256" key="14">
    <source>
        <dbReference type="ARBA" id="ARBA00044933"/>
    </source>
</evidence>
<evidence type="ECO:0000256" key="15">
    <source>
        <dbReference type="ARBA" id="ARBA00049404"/>
    </source>
</evidence>
<name>A0A6G1GNS7_9PEZI</name>
<comment type="pathway">
    <text evidence="2">Purine metabolism; GMP biosynthesis; GMP from XMP (L-Gln route): step 1/1.</text>
</comment>
<evidence type="ECO:0000256" key="13">
    <source>
        <dbReference type="ARBA" id="ARBA00031356"/>
    </source>
</evidence>
<dbReference type="HAMAP" id="MF_00344">
    <property type="entry name" value="GMP_synthase"/>
    <property type="match status" value="1"/>
</dbReference>
<dbReference type="NCBIfam" id="TIGR00888">
    <property type="entry name" value="guaA_Nterm"/>
    <property type="match status" value="1"/>
</dbReference>
<keyword evidence="9 16" id="KW-0658">Purine biosynthesis</keyword>
<dbReference type="FunFam" id="3.40.50.880:FF:000001">
    <property type="entry name" value="GMP synthase [glutamine-hydrolyzing]"/>
    <property type="match status" value="1"/>
</dbReference>
<dbReference type="EC" id="6.3.5.2" evidence="4"/>
<dbReference type="PROSITE" id="PS51273">
    <property type="entry name" value="GATASE_TYPE_1"/>
    <property type="match status" value="1"/>
</dbReference>
<dbReference type="EMBL" id="ML977184">
    <property type="protein sequence ID" value="KAF1982409.1"/>
    <property type="molecule type" value="Genomic_DNA"/>
</dbReference>
<dbReference type="Pfam" id="PF02540">
    <property type="entry name" value="NAD_synthase"/>
    <property type="match status" value="1"/>
</dbReference>
<evidence type="ECO:0000259" key="17">
    <source>
        <dbReference type="PROSITE" id="PS51553"/>
    </source>
</evidence>
<keyword evidence="6" id="KW-0436">Ligase</keyword>
<dbReference type="FunFam" id="3.30.300.10:FF:000017">
    <property type="entry name" value="GMP synthase [glutamine-hydrolyzing]"/>
    <property type="match status" value="1"/>
</dbReference>
<evidence type="ECO:0000256" key="7">
    <source>
        <dbReference type="ARBA" id="ARBA00022741"/>
    </source>
</evidence>
<gene>
    <name evidence="18" type="ORF">K402DRAFT_414925</name>
</gene>
<comment type="function">
    <text evidence="14">Catalyzes the conversion of xanthine monophosphate (XMP) to GMP in the presence of glutamine and ATP through an adenyl-XMP intermediate.</text>
</comment>
<dbReference type="NCBIfam" id="NF000848">
    <property type="entry name" value="PRK00074.1"/>
    <property type="match status" value="1"/>
</dbReference>
<dbReference type="NCBIfam" id="TIGR00884">
    <property type="entry name" value="guaA_Cterm"/>
    <property type="match status" value="1"/>
</dbReference>
<dbReference type="OrthoDB" id="1724632at2759"/>
<dbReference type="FunFam" id="3.40.50.620:FF:000001">
    <property type="entry name" value="GMP synthase [glutamine-hydrolyzing]"/>
    <property type="match status" value="1"/>
</dbReference>
<keyword evidence="10 16" id="KW-0067">ATP-binding</keyword>
<dbReference type="CDD" id="cd01742">
    <property type="entry name" value="GATase1_GMP_Synthase"/>
    <property type="match status" value="1"/>
</dbReference>
<evidence type="ECO:0000256" key="8">
    <source>
        <dbReference type="ARBA" id="ARBA00022749"/>
    </source>
</evidence>
<dbReference type="InterPro" id="IPR014729">
    <property type="entry name" value="Rossmann-like_a/b/a_fold"/>
</dbReference>
<feature type="binding site" evidence="16">
    <location>
        <begin position="243"/>
        <end position="249"/>
    </location>
    <ligand>
        <name>ATP</name>
        <dbReference type="ChEBI" id="CHEBI:30616"/>
    </ligand>
</feature>
<dbReference type="Gene3D" id="3.40.50.880">
    <property type="match status" value="1"/>
</dbReference>
<evidence type="ECO:0000256" key="2">
    <source>
        <dbReference type="ARBA" id="ARBA00005153"/>
    </source>
</evidence>
<dbReference type="PANTHER" id="PTHR11922:SF2">
    <property type="entry name" value="GMP SYNTHASE [GLUTAMINE-HYDROLYZING]"/>
    <property type="match status" value="1"/>
</dbReference>
<dbReference type="GO" id="GO:0005829">
    <property type="term" value="C:cytosol"/>
    <property type="evidence" value="ECO:0007669"/>
    <property type="project" value="UniProtKB-SubCell"/>
</dbReference>
<feature type="domain" description="GMPS ATP-PPase" evidence="17">
    <location>
        <begin position="215"/>
        <end position="421"/>
    </location>
</feature>
<proteinExistence type="inferred from homology"/>
<dbReference type="SUPFAM" id="SSF52317">
    <property type="entry name" value="Class I glutamine amidotransferase-like"/>
    <property type="match status" value="1"/>
</dbReference>
<dbReference type="Proteomes" id="UP000800041">
    <property type="component" value="Unassembled WGS sequence"/>
</dbReference>
<dbReference type="Pfam" id="PF00117">
    <property type="entry name" value="GATase"/>
    <property type="match status" value="1"/>
</dbReference>
<evidence type="ECO:0000313" key="18">
    <source>
        <dbReference type="EMBL" id="KAF1982409.1"/>
    </source>
</evidence>
<dbReference type="PROSITE" id="PS51553">
    <property type="entry name" value="GMPS_ATP_PPASE"/>
    <property type="match status" value="1"/>
</dbReference>
<evidence type="ECO:0000313" key="19">
    <source>
        <dbReference type="Proteomes" id="UP000800041"/>
    </source>
</evidence>
<keyword evidence="19" id="KW-1185">Reference proteome</keyword>
<comment type="subunit">
    <text evidence="3">Homodimer.</text>
</comment>
<keyword evidence="11" id="KW-0315">Glutamine amidotransferase</keyword>
<dbReference type="InterPro" id="IPR001674">
    <property type="entry name" value="GMP_synth_C"/>
</dbReference>
<dbReference type="InterPro" id="IPR022310">
    <property type="entry name" value="NAD/GMP_synthase"/>
</dbReference>
<accession>A0A6G1GNS7</accession>
<dbReference type="UniPathway" id="UPA00189">
    <property type="reaction ID" value="UER00296"/>
</dbReference>
<dbReference type="InterPro" id="IPR017926">
    <property type="entry name" value="GATASE"/>
</dbReference>
<keyword evidence="8 16" id="KW-0332">GMP biosynthesis</keyword>
<evidence type="ECO:0000256" key="16">
    <source>
        <dbReference type="PROSITE-ProRule" id="PRU00886"/>
    </source>
</evidence>
<dbReference type="PRINTS" id="PR00096">
    <property type="entry name" value="GATASE"/>
</dbReference>
<dbReference type="Gene3D" id="3.40.50.620">
    <property type="entry name" value="HUPs"/>
    <property type="match status" value="1"/>
</dbReference>
<dbReference type="GO" id="GO:0005524">
    <property type="term" value="F:ATP binding"/>
    <property type="evidence" value="ECO:0007669"/>
    <property type="project" value="UniProtKB-UniRule"/>
</dbReference>